<feature type="coiled-coil region" evidence="3">
    <location>
        <begin position="236"/>
        <end position="263"/>
    </location>
</feature>
<dbReference type="Proteomes" id="UP000279760">
    <property type="component" value="Chromosome 2"/>
</dbReference>
<keyword evidence="3" id="KW-0175">Coiled coil</keyword>
<dbReference type="InterPro" id="IPR003593">
    <property type="entry name" value="AAA+_ATPase"/>
</dbReference>
<dbReference type="SMART" id="SM00382">
    <property type="entry name" value="AAA"/>
    <property type="match status" value="2"/>
</dbReference>
<name>A0A3G4VFB1_9VIBR</name>
<evidence type="ECO:0000313" key="6">
    <source>
        <dbReference type="Proteomes" id="UP000279760"/>
    </source>
</evidence>
<dbReference type="InterPro" id="IPR051309">
    <property type="entry name" value="ABCF_ATPase"/>
</dbReference>
<dbReference type="GO" id="GO:0005524">
    <property type="term" value="F:ATP binding"/>
    <property type="evidence" value="ECO:0007669"/>
    <property type="project" value="UniProtKB-KW"/>
</dbReference>
<dbReference type="PANTHER" id="PTHR42855:SF1">
    <property type="entry name" value="ABC TRANSPORTER DOMAIN-CONTAINING PROTEIN"/>
    <property type="match status" value="1"/>
</dbReference>
<accession>A0A3G4VFB1</accession>
<dbReference type="Pfam" id="PF00005">
    <property type="entry name" value="ABC_tran"/>
    <property type="match status" value="2"/>
</dbReference>
<evidence type="ECO:0000256" key="1">
    <source>
        <dbReference type="ARBA" id="ARBA00022741"/>
    </source>
</evidence>
<evidence type="ECO:0000313" key="5">
    <source>
        <dbReference type="EMBL" id="AYV23450.1"/>
    </source>
</evidence>
<feature type="domain" description="ABC transporter" evidence="4">
    <location>
        <begin position="11"/>
        <end position="247"/>
    </location>
</feature>
<gene>
    <name evidence="5" type="ORF">ECB94_19335</name>
</gene>
<dbReference type="GO" id="GO:0016887">
    <property type="term" value="F:ATP hydrolysis activity"/>
    <property type="evidence" value="ECO:0007669"/>
    <property type="project" value="InterPro"/>
</dbReference>
<dbReference type="Gene3D" id="3.40.50.300">
    <property type="entry name" value="P-loop containing nucleotide triphosphate hydrolases"/>
    <property type="match status" value="2"/>
</dbReference>
<dbReference type="SUPFAM" id="SSF52540">
    <property type="entry name" value="P-loop containing nucleoside triphosphate hydrolases"/>
    <property type="match status" value="2"/>
</dbReference>
<evidence type="ECO:0000256" key="2">
    <source>
        <dbReference type="ARBA" id="ARBA00022840"/>
    </source>
</evidence>
<reference evidence="5 6" key="1">
    <citation type="submission" date="2018-11" db="EMBL/GenBank/DDBJ databases">
        <title>Complete Genome Sequence of Vbrio mediterranei 117-T6: a Potential Pathogen Bacteria Isolated from the Conchocelis of Pyropia.</title>
        <authorList>
            <person name="Liu Q."/>
        </authorList>
    </citation>
    <scope>NUCLEOTIDE SEQUENCE [LARGE SCALE GENOMIC DNA]</scope>
    <source>
        <strain evidence="5 6">117-T6</strain>
    </source>
</reference>
<protein>
    <submittedName>
        <fullName evidence="5">ABC transporter ATP-binding protein</fullName>
    </submittedName>
</protein>
<keyword evidence="1" id="KW-0547">Nucleotide-binding</keyword>
<organism evidence="5 6">
    <name type="scientific">Vibrio mediterranei</name>
    <dbReference type="NCBI Taxonomy" id="689"/>
    <lineage>
        <taxon>Bacteria</taxon>
        <taxon>Pseudomonadati</taxon>
        <taxon>Pseudomonadota</taxon>
        <taxon>Gammaproteobacteria</taxon>
        <taxon>Vibrionales</taxon>
        <taxon>Vibrionaceae</taxon>
        <taxon>Vibrio</taxon>
    </lineage>
</organism>
<evidence type="ECO:0000256" key="3">
    <source>
        <dbReference type="SAM" id="Coils"/>
    </source>
</evidence>
<proteinExistence type="predicted"/>
<keyword evidence="2 5" id="KW-0067">ATP-binding</keyword>
<sequence>MLCKGGCMAAFHAISISKQFPDGDRLFSSISFSTEEGITALVGKNGSGKSHLAQILAKLTPPSEGRVEWGNQIRSVGFYSQLESESDLSQSIAQLLGVEKKLLALEYIQQGDSSCHWFDMIADDEWDLAEQLARLLTQLRLPTDLNIKLAQLSGGQRAVLRLYVLLQQDYDAFVLDEPTNHLDSEHVDWLVKQLKTIDKPVLVVSHNIAFLNHVDKILELNSLGITCYGGNYQTFVAQKNEYLQALQDKAKSLIKERKVKAEKAHQRLITAQKLATRGKAQRTSGSQPKILMDGKKQGAQNANAAIAAQSERQFAVLDQKLQQLTDQIEQNKPQKWYTGVVQTQGKTAIAFDAFQHANVLGVPIRATVFTSEHAWLKGRNGSGKSTILKRVLAVSQNSSDVTDGLRVNTQCFYLDQHFSILNGDLALIDAVCEGCNEMTIPVARTLLAGIGFRRDKVYDKVEQLSGGEKMKLAMLIASHQKQVATLLLDEPDNHLDLEAKQQLIVAINGYAGTVLVVSHDMGFIEQLRIDKVIALTD</sequence>
<evidence type="ECO:0000259" key="4">
    <source>
        <dbReference type="PROSITE" id="PS50893"/>
    </source>
</evidence>
<dbReference type="AlphaFoldDB" id="A0A3G4VFB1"/>
<dbReference type="PROSITE" id="PS50893">
    <property type="entry name" value="ABC_TRANSPORTER_2"/>
    <property type="match status" value="1"/>
</dbReference>
<dbReference type="InterPro" id="IPR027417">
    <property type="entry name" value="P-loop_NTPase"/>
</dbReference>
<dbReference type="InterPro" id="IPR003439">
    <property type="entry name" value="ABC_transporter-like_ATP-bd"/>
</dbReference>
<dbReference type="PANTHER" id="PTHR42855">
    <property type="entry name" value="ABC TRANSPORTER ATP-BINDING SUBUNIT"/>
    <property type="match status" value="1"/>
</dbReference>
<dbReference type="EMBL" id="CP033578">
    <property type="protein sequence ID" value="AYV23450.1"/>
    <property type="molecule type" value="Genomic_DNA"/>
</dbReference>